<dbReference type="GO" id="GO:0051119">
    <property type="term" value="F:sugar transmembrane transporter activity"/>
    <property type="evidence" value="ECO:0007669"/>
    <property type="project" value="InterPro"/>
</dbReference>
<dbReference type="Proteomes" id="UP000325081">
    <property type="component" value="Unassembled WGS sequence"/>
</dbReference>
<keyword evidence="5 11" id="KW-0762">Sugar transport</keyword>
<dbReference type="EMBL" id="BKCP01008376">
    <property type="protein sequence ID" value="GER48885.1"/>
    <property type="molecule type" value="Genomic_DNA"/>
</dbReference>
<evidence type="ECO:0000256" key="4">
    <source>
        <dbReference type="ARBA" id="ARBA00022475"/>
    </source>
</evidence>
<evidence type="ECO:0000256" key="5">
    <source>
        <dbReference type="ARBA" id="ARBA00022597"/>
    </source>
</evidence>
<dbReference type="Pfam" id="PF03083">
    <property type="entry name" value="MtN3_slv"/>
    <property type="match status" value="2"/>
</dbReference>
<protein>
    <submittedName>
        <fullName evidence="11">Bidirectional sugar transporter SWEET15</fullName>
    </submittedName>
</protein>
<name>A0A5A7QU78_STRAF</name>
<keyword evidence="7" id="KW-0677">Repeat</keyword>
<dbReference type="OrthoDB" id="409725at2759"/>
<evidence type="ECO:0000256" key="3">
    <source>
        <dbReference type="ARBA" id="ARBA00022448"/>
    </source>
</evidence>
<sequence>YFGRRTPEVDPLPYVVTFSSTVLWIYYGVIDDHNVAILTINSVGSILELVYILLYLYNAPRKSLNRTLWGWCICVLVVASSILITFFALQKYYRIYVVGWICAASSLLIFASPLHIVLQVWRTRDLQLMSLWLSLALTFSGVVWAAYGLLEQEFSV</sequence>
<dbReference type="AlphaFoldDB" id="A0A5A7QU78"/>
<feature type="non-terminal residue" evidence="11">
    <location>
        <position position="1"/>
    </location>
</feature>
<keyword evidence="3" id="KW-0813">Transport</keyword>
<evidence type="ECO:0000256" key="9">
    <source>
        <dbReference type="ARBA" id="ARBA00023136"/>
    </source>
</evidence>
<comment type="subcellular location">
    <subcellularLocation>
        <location evidence="1">Cell membrane</location>
        <topology evidence="1">Multi-pass membrane protein</topology>
    </subcellularLocation>
</comment>
<dbReference type="PANTHER" id="PTHR10791">
    <property type="entry name" value="RAG1-ACTIVATING PROTEIN 1"/>
    <property type="match status" value="1"/>
</dbReference>
<evidence type="ECO:0000313" key="11">
    <source>
        <dbReference type="EMBL" id="GER48885.1"/>
    </source>
</evidence>
<feature type="transmembrane region" description="Helical" evidence="10">
    <location>
        <begin position="68"/>
        <end position="89"/>
    </location>
</feature>
<evidence type="ECO:0000256" key="8">
    <source>
        <dbReference type="ARBA" id="ARBA00022989"/>
    </source>
</evidence>
<comment type="caution">
    <text evidence="11">The sequence shown here is derived from an EMBL/GenBank/DDBJ whole genome shotgun (WGS) entry which is preliminary data.</text>
</comment>
<dbReference type="GO" id="GO:0005886">
    <property type="term" value="C:plasma membrane"/>
    <property type="evidence" value="ECO:0007669"/>
    <property type="project" value="UniProtKB-SubCell"/>
</dbReference>
<feature type="transmembrane region" description="Helical" evidence="10">
    <location>
        <begin position="12"/>
        <end position="29"/>
    </location>
</feature>
<evidence type="ECO:0000256" key="2">
    <source>
        <dbReference type="ARBA" id="ARBA00007809"/>
    </source>
</evidence>
<evidence type="ECO:0000256" key="7">
    <source>
        <dbReference type="ARBA" id="ARBA00022737"/>
    </source>
</evidence>
<dbReference type="Gene3D" id="1.20.1280.290">
    <property type="match status" value="2"/>
</dbReference>
<dbReference type="PANTHER" id="PTHR10791:SF222">
    <property type="entry name" value="BIDIRECTIONAL SUGAR TRANSPORTER SWEET15"/>
    <property type="match status" value="1"/>
</dbReference>
<comment type="similarity">
    <text evidence="2">Belongs to the SWEET sugar transporter family.</text>
</comment>
<feature type="transmembrane region" description="Helical" evidence="10">
    <location>
        <begin position="95"/>
        <end position="118"/>
    </location>
</feature>
<keyword evidence="8 10" id="KW-1133">Transmembrane helix</keyword>
<evidence type="ECO:0000256" key="1">
    <source>
        <dbReference type="ARBA" id="ARBA00004651"/>
    </source>
</evidence>
<proteinExistence type="inferred from homology"/>
<dbReference type="InterPro" id="IPR047664">
    <property type="entry name" value="SWEET"/>
</dbReference>
<dbReference type="InterPro" id="IPR004316">
    <property type="entry name" value="SWEET_rpt"/>
</dbReference>
<keyword evidence="12" id="KW-1185">Reference proteome</keyword>
<evidence type="ECO:0000313" key="12">
    <source>
        <dbReference type="Proteomes" id="UP000325081"/>
    </source>
</evidence>
<feature type="transmembrane region" description="Helical" evidence="10">
    <location>
        <begin position="130"/>
        <end position="150"/>
    </location>
</feature>
<gene>
    <name evidence="11" type="ORF">STAS_26089</name>
</gene>
<feature type="non-terminal residue" evidence="11">
    <location>
        <position position="156"/>
    </location>
</feature>
<keyword evidence="6 10" id="KW-0812">Transmembrane</keyword>
<accession>A0A5A7QU78</accession>
<reference evidence="12" key="1">
    <citation type="journal article" date="2019" name="Curr. Biol.">
        <title>Genome Sequence of Striga asiatica Provides Insight into the Evolution of Plant Parasitism.</title>
        <authorList>
            <person name="Yoshida S."/>
            <person name="Kim S."/>
            <person name="Wafula E.K."/>
            <person name="Tanskanen J."/>
            <person name="Kim Y.M."/>
            <person name="Honaas L."/>
            <person name="Yang Z."/>
            <person name="Spallek T."/>
            <person name="Conn C.E."/>
            <person name="Ichihashi Y."/>
            <person name="Cheong K."/>
            <person name="Cui S."/>
            <person name="Der J.P."/>
            <person name="Gundlach H."/>
            <person name="Jiao Y."/>
            <person name="Hori C."/>
            <person name="Ishida J.K."/>
            <person name="Kasahara H."/>
            <person name="Kiba T."/>
            <person name="Kim M.S."/>
            <person name="Koo N."/>
            <person name="Laohavisit A."/>
            <person name="Lee Y.H."/>
            <person name="Lumba S."/>
            <person name="McCourt P."/>
            <person name="Mortimer J.C."/>
            <person name="Mutuku J.M."/>
            <person name="Nomura T."/>
            <person name="Sasaki-Sekimoto Y."/>
            <person name="Seto Y."/>
            <person name="Wang Y."/>
            <person name="Wakatake T."/>
            <person name="Sakakibara H."/>
            <person name="Demura T."/>
            <person name="Yamaguchi S."/>
            <person name="Yoneyama K."/>
            <person name="Manabe R.I."/>
            <person name="Nelson D.C."/>
            <person name="Schulman A.H."/>
            <person name="Timko M.P."/>
            <person name="dePamphilis C.W."/>
            <person name="Choi D."/>
            <person name="Shirasu K."/>
        </authorList>
    </citation>
    <scope>NUCLEOTIDE SEQUENCE [LARGE SCALE GENOMIC DNA]</scope>
    <source>
        <strain evidence="12">cv. UVA1</strain>
    </source>
</reference>
<organism evidence="11 12">
    <name type="scientific">Striga asiatica</name>
    <name type="common">Asiatic witchweed</name>
    <name type="synonym">Buchnera asiatica</name>
    <dbReference type="NCBI Taxonomy" id="4170"/>
    <lineage>
        <taxon>Eukaryota</taxon>
        <taxon>Viridiplantae</taxon>
        <taxon>Streptophyta</taxon>
        <taxon>Embryophyta</taxon>
        <taxon>Tracheophyta</taxon>
        <taxon>Spermatophyta</taxon>
        <taxon>Magnoliopsida</taxon>
        <taxon>eudicotyledons</taxon>
        <taxon>Gunneridae</taxon>
        <taxon>Pentapetalae</taxon>
        <taxon>asterids</taxon>
        <taxon>lamiids</taxon>
        <taxon>Lamiales</taxon>
        <taxon>Orobanchaceae</taxon>
        <taxon>Buchnereae</taxon>
        <taxon>Striga</taxon>
    </lineage>
</organism>
<evidence type="ECO:0000256" key="10">
    <source>
        <dbReference type="SAM" id="Phobius"/>
    </source>
</evidence>
<feature type="transmembrane region" description="Helical" evidence="10">
    <location>
        <begin position="35"/>
        <end position="56"/>
    </location>
</feature>
<keyword evidence="4" id="KW-1003">Cell membrane</keyword>
<keyword evidence="9 10" id="KW-0472">Membrane</keyword>
<evidence type="ECO:0000256" key="6">
    <source>
        <dbReference type="ARBA" id="ARBA00022692"/>
    </source>
</evidence>